<keyword evidence="3" id="KW-1185">Reference proteome</keyword>
<dbReference type="EMBL" id="CP040017">
    <property type="protein sequence ID" value="QCP11545.1"/>
    <property type="molecule type" value="Genomic_DNA"/>
</dbReference>
<gene>
    <name evidence="2" type="ORF">FCL38_14785</name>
</gene>
<proteinExistence type="predicted"/>
<sequence length="98" mass="10235">MGPRVGPGLGEPGTSANVKEAKEEIVDLMNIADPKGLGGAATIGGVFTFPFETVEAVRIIDRHTLMLVNDNNYPGGSGGGDPKRRETTSSFSSGCRWA</sequence>
<protein>
    <submittedName>
        <fullName evidence="2">Uncharacterized protein</fullName>
    </submittedName>
</protein>
<dbReference type="Proteomes" id="UP000298763">
    <property type="component" value="Chromosome"/>
</dbReference>
<evidence type="ECO:0000313" key="3">
    <source>
        <dbReference type="Proteomes" id="UP000298763"/>
    </source>
</evidence>
<evidence type="ECO:0000256" key="1">
    <source>
        <dbReference type="SAM" id="MobiDB-lite"/>
    </source>
</evidence>
<name>A0ABX5UJS2_9BURK</name>
<feature type="compositionally biased region" description="Polar residues" evidence="1">
    <location>
        <begin position="88"/>
        <end position="98"/>
    </location>
</feature>
<reference evidence="2 3" key="1">
    <citation type="submission" date="2019-05" db="EMBL/GenBank/DDBJ databases">
        <title>Draft Genome Sequences of Six Type Strains of the Genus Massilia.</title>
        <authorList>
            <person name="Miess H."/>
            <person name="Frediansyhah A."/>
            <person name="Gross H."/>
        </authorList>
    </citation>
    <scope>NUCLEOTIDE SEQUENCE [LARGE SCALE GENOMIC DNA]</scope>
    <source>
        <strain evidence="2 3">DSMZ 26121</strain>
    </source>
</reference>
<accession>A0ABX5UJS2</accession>
<organism evidence="2 3">
    <name type="scientific">Pseudoduganella umbonata</name>
    <dbReference type="NCBI Taxonomy" id="864828"/>
    <lineage>
        <taxon>Bacteria</taxon>
        <taxon>Pseudomonadati</taxon>
        <taxon>Pseudomonadota</taxon>
        <taxon>Betaproteobacteria</taxon>
        <taxon>Burkholderiales</taxon>
        <taxon>Oxalobacteraceae</taxon>
        <taxon>Telluria group</taxon>
        <taxon>Pseudoduganella</taxon>
    </lineage>
</organism>
<evidence type="ECO:0000313" key="2">
    <source>
        <dbReference type="EMBL" id="QCP11545.1"/>
    </source>
</evidence>
<feature type="region of interest" description="Disordered" evidence="1">
    <location>
        <begin position="70"/>
        <end position="98"/>
    </location>
</feature>